<evidence type="ECO:0000313" key="3">
    <source>
        <dbReference type="Proteomes" id="UP001059597"/>
    </source>
</evidence>
<dbReference type="RefSeq" id="WP_261958104.1">
    <property type="nucleotide sequence ID" value="NZ_AP026074.1"/>
</dbReference>
<reference evidence="2" key="1">
    <citation type="submission" date="2022-06" db="EMBL/GenBank/DDBJ databases">
        <title>Complete genome sequence of Streptomyces nigrescens HEK616.</title>
        <authorList>
            <person name="Asamizu S."/>
            <person name="Onaka H."/>
        </authorList>
    </citation>
    <scope>NUCLEOTIDE SEQUENCE</scope>
    <source>
        <strain evidence="2">HEK616</strain>
        <plasmid evidence="2">SNP1</plasmid>
    </source>
</reference>
<organism evidence="2 3">
    <name type="scientific">Streptomyces nigrescens</name>
    <dbReference type="NCBI Taxonomy" id="1920"/>
    <lineage>
        <taxon>Bacteria</taxon>
        <taxon>Bacillati</taxon>
        <taxon>Actinomycetota</taxon>
        <taxon>Actinomycetes</taxon>
        <taxon>Kitasatosporales</taxon>
        <taxon>Streptomycetaceae</taxon>
        <taxon>Streptomyces</taxon>
    </lineage>
</organism>
<protein>
    <recommendedName>
        <fullName evidence="4">HEAT repeat domain-containing protein</fullName>
    </recommendedName>
</protein>
<gene>
    <name evidence="2" type="ORF">HEK616_80840</name>
</gene>
<dbReference type="SUPFAM" id="SSF48371">
    <property type="entry name" value="ARM repeat"/>
    <property type="match status" value="1"/>
</dbReference>
<accession>A0ABM8A7S9</accession>
<dbReference type="Proteomes" id="UP001059597">
    <property type="component" value="Plasmid SNP1"/>
</dbReference>
<sequence length="797" mass="84087">MDANLDTPVDVDWAKLIHAYGTAEDVPALLQNLRSDDALTRERALDALYGGVHHQGDVYDSTLACIPHLLALAQDPNVPDRGPVIGLLTSIAATANAAAEEYGTTMPDPQAVLAEAAAAGLDPDEWWEEYACAHQLLAERALTAAVPSMLPLLADAEADVRAAAATFLVRCTDEPRALLPALTAGLRTEPHPATRQSLVEDLADLFGRLPDGQAGHPARAGAPTEDFQAAIDLLLSLSTGQQVPLLEQDPATVLAALTALAAHAPHTLPPDAADCALTALDRAGNQPAPPPPGGPDSDTMLSYLRTLRASAYPTDTEMRLVDAMRDLHGALGARLHDRHQLVLHELRRAVPAVRTDTFDRISDLYGAWRVPPQHAAQVAELLGTVLTAYAESLETQTEGQPDSQPEDVSPADTSPSTAASVAGACVTAAVAAAAAEELRCCCLPLTPDILDAAHRIADASGYRTDHGWQSSAGGACLQLLIAAEDRRGAHHLAELLYGRVVPEELPDWCRALGPHAATLVPALGARLQQAADHMSDHPDDDHALDEAALLLAALSSTGFDETAGVIAPFLDALADRAEEQETGLHRAGLLLLQHPDGIGPDAAGHTPLLHRLLTDRSPEARIGAARALWHAEHNAASVLPVLTTALEATIENAHDRIVTHEALDLVAAMGPAAAPLAPTLRARLRAPHGHVLTTARTALALRAVSGPGNGPDTVAADTALLTAWTTDRSARATIAAGLHRQVPTEPLPAGLPALLRKELADPRRLDNTGQPTRTRFRYQTRADEEFRAHATTLLARA</sequence>
<evidence type="ECO:0000256" key="1">
    <source>
        <dbReference type="SAM" id="MobiDB-lite"/>
    </source>
</evidence>
<feature type="region of interest" description="Disordered" evidence="1">
    <location>
        <begin position="393"/>
        <end position="416"/>
    </location>
</feature>
<proteinExistence type="predicted"/>
<geneLocation type="plasmid" evidence="2 3">
    <name>SNP1</name>
</geneLocation>
<feature type="compositionally biased region" description="Polar residues" evidence="1">
    <location>
        <begin position="393"/>
        <end position="403"/>
    </location>
</feature>
<dbReference type="Gene3D" id="1.25.10.10">
    <property type="entry name" value="Leucine-rich Repeat Variant"/>
    <property type="match status" value="1"/>
</dbReference>
<evidence type="ECO:0008006" key="4">
    <source>
        <dbReference type="Google" id="ProtNLM"/>
    </source>
</evidence>
<dbReference type="EMBL" id="AP026074">
    <property type="protein sequence ID" value="BDM74597.1"/>
    <property type="molecule type" value="Genomic_DNA"/>
</dbReference>
<dbReference type="InterPro" id="IPR016024">
    <property type="entry name" value="ARM-type_fold"/>
</dbReference>
<keyword evidence="2" id="KW-0614">Plasmid</keyword>
<keyword evidence="3" id="KW-1185">Reference proteome</keyword>
<name>A0ABM8A7S9_STRNI</name>
<dbReference type="InterPro" id="IPR011989">
    <property type="entry name" value="ARM-like"/>
</dbReference>
<evidence type="ECO:0000313" key="2">
    <source>
        <dbReference type="EMBL" id="BDM74597.1"/>
    </source>
</evidence>